<proteinExistence type="predicted"/>
<evidence type="ECO:0000313" key="3">
    <source>
        <dbReference type="Proteomes" id="UP000296049"/>
    </source>
</evidence>
<keyword evidence="3" id="KW-1185">Reference proteome</keyword>
<dbReference type="Proteomes" id="UP000296049">
    <property type="component" value="Unassembled WGS sequence"/>
</dbReference>
<dbReference type="EMBL" id="KB743004">
    <property type="protein sequence ID" value="EOB02077.1"/>
    <property type="molecule type" value="Genomic_DNA"/>
</dbReference>
<gene>
    <name evidence="2" type="ORF">Anapl_15252</name>
</gene>
<evidence type="ECO:0000256" key="1">
    <source>
        <dbReference type="SAM" id="MobiDB-lite"/>
    </source>
</evidence>
<dbReference type="AlphaFoldDB" id="R0JXQ7"/>
<name>R0JXQ7_ANAPL</name>
<protein>
    <submittedName>
        <fullName evidence="2">Uncharacterized protein</fullName>
    </submittedName>
</protein>
<organism evidence="2 3">
    <name type="scientific">Anas platyrhynchos</name>
    <name type="common">Mallard</name>
    <name type="synonym">Anas boschas</name>
    <dbReference type="NCBI Taxonomy" id="8839"/>
    <lineage>
        <taxon>Eukaryota</taxon>
        <taxon>Metazoa</taxon>
        <taxon>Chordata</taxon>
        <taxon>Craniata</taxon>
        <taxon>Vertebrata</taxon>
        <taxon>Euteleostomi</taxon>
        <taxon>Archelosauria</taxon>
        <taxon>Archosauria</taxon>
        <taxon>Dinosauria</taxon>
        <taxon>Saurischia</taxon>
        <taxon>Theropoda</taxon>
        <taxon>Coelurosauria</taxon>
        <taxon>Aves</taxon>
        <taxon>Neognathae</taxon>
        <taxon>Galloanserae</taxon>
        <taxon>Anseriformes</taxon>
        <taxon>Anatidae</taxon>
        <taxon>Anatinae</taxon>
        <taxon>Anas</taxon>
    </lineage>
</organism>
<accession>R0JXQ7</accession>
<feature type="compositionally biased region" description="Low complexity" evidence="1">
    <location>
        <begin position="185"/>
        <end position="194"/>
    </location>
</feature>
<sequence>MGDKGHVALFQEVSLELALQMELAWSSPPPLPNLANPLLQDNAGSRITAFPAHVSVGPLLPPAQLNLAMKLIRHAAGRQLANIEADPQPWICGVTTMHHKHPSALPQQSPPRSFQSKESCSRYQVRKSDSIFLQQNAALNKQIQFGFLQDTIIGFKQKQPKCTQYEVVTICQNLAIEVYRQQDPTTSDSTAATAMGTPNHYS</sequence>
<evidence type="ECO:0000313" key="2">
    <source>
        <dbReference type="EMBL" id="EOB02077.1"/>
    </source>
</evidence>
<reference evidence="3" key="1">
    <citation type="journal article" date="2013" name="Nat. Genet.">
        <title>The duck genome and transcriptome provide insight into an avian influenza virus reservoir species.</title>
        <authorList>
            <person name="Huang Y."/>
            <person name="Li Y."/>
            <person name="Burt D.W."/>
            <person name="Chen H."/>
            <person name="Zhang Y."/>
            <person name="Qian W."/>
            <person name="Kim H."/>
            <person name="Gan S."/>
            <person name="Zhao Y."/>
            <person name="Li J."/>
            <person name="Yi K."/>
            <person name="Feng H."/>
            <person name="Zhu P."/>
            <person name="Li B."/>
            <person name="Liu Q."/>
            <person name="Fairley S."/>
            <person name="Magor K.E."/>
            <person name="Du Z."/>
            <person name="Hu X."/>
            <person name="Goodman L."/>
            <person name="Tafer H."/>
            <person name="Vignal A."/>
            <person name="Lee T."/>
            <person name="Kim K.W."/>
            <person name="Sheng Z."/>
            <person name="An Y."/>
            <person name="Searle S."/>
            <person name="Herrero J."/>
            <person name="Groenen M.A."/>
            <person name="Crooijmans R.P."/>
            <person name="Faraut T."/>
            <person name="Cai Q."/>
            <person name="Webster R.G."/>
            <person name="Aldridge J.R."/>
            <person name="Warren W.C."/>
            <person name="Bartschat S."/>
            <person name="Kehr S."/>
            <person name="Marz M."/>
            <person name="Stadler P.F."/>
            <person name="Smith J."/>
            <person name="Kraus R.H."/>
            <person name="Zhao Y."/>
            <person name="Ren L."/>
            <person name="Fei J."/>
            <person name="Morisson M."/>
            <person name="Kaiser P."/>
            <person name="Griffin D.K."/>
            <person name="Rao M."/>
            <person name="Pitel F."/>
            <person name="Wang J."/>
            <person name="Li N."/>
        </authorList>
    </citation>
    <scope>NUCLEOTIDE SEQUENCE [LARGE SCALE GENOMIC DNA]</scope>
</reference>
<feature type="region of interest" description="Disordered" evidence="1">
    <location>
        <begin position="182"/>
        <end position="202"/>
    </location>
</feature>